<dbReference type="Gene3D" id="3.40.50.300">
    <property type="entry name" value="P-loop containing nucleotide triphosphate hydrolases"/>
    <property type="match status" value="1"/>
</dbReference>
<name>A0A0J8WX37_9MYCO</name>
<dbReference type="PATRIC" id="fig|451644.5.peg.3104"/>
<dbReference type="CDD" id="cd01127">
    <property type="entry name" value="TrwB_TraG_TraD_VirD4"/>
    <property type="match status" value="1"/>
</dbReference>
<dbReference type="OrthoDB" id="4640630at2"/>
<keyword evidence="1" id="KW-0812">Transmembrane</keyword>
<dbReference type="EMBL" id="LFOD01000012">
    <property type="protein sequence ID" value="KMV17594.1"/>
    <property type="molecule type" value="Genomic_DNA"/>
</dbReference>
<dbReference type="SUPFAM" id="SSF52540">
    <property type="entry name" value="P-loop containing nucleoside triphosphate hydrolases"/>
    <property type="match status" value="1"/>
</dbReference>
<dbReference type="RefSeq" id="WP_048895942.1">
    <property type="nucleotide sequence ID" value="NZ_LFOD01000012.1"/>
</dbReference>
<keyword evidence="2" id="KW-0132">Cell division</keyword>
<sequence length="599" mass="65423">MVHAERDTSGFARASHQSQALCLGCLGAAGLLAPVATYGFDSPLRIGFGWAAAVTGAFAFWKAREHWQLHGNDRAAEVPLGVSEAAHQAGDVEPGMPADLYEQGRLHPQVRRLLDIAATQFRDKLVLDPSSVEFDDDGKGGRKLVAWQFHCAETGFLTTKGIQGALQSKFRRGLGGVWSFEFDELTDTFGATQKSAIPKLVFPPDWPVVANAEEARNKYVGWEFMLGVSAQGDVGVCPQKMPHIMCIGESGSGKSVSVRSWLEQFRAAGWQLILADGKGADYAGYFAPDPNDHGLPVPGTVAVGLGPAPKGMGYIAAIVLAFQIMQERQNGSMAAKIADPANWNNFPPVLLVMDEIKAMREKWGSTLPKADQEAVESMVTQILALGRELRVHVLLVSQDARATSIPNTWKSNVPMSICLGRPQELTLKYGFVDKVRPMVQQITDSMDPKIKGRCVVASVDEKTGASTAIEYQGYLGYSPGESWDNVNLPPAASEHWPSFKKNVSDKVPRMYTRQWFRIENKSEAQEAAEAKSGQDMGFIDFEMFTVNEIMQLPRVALDRRNEQTGEIVPDTSVSEFDPASASYVCNAPEGNQQKINSVL</sequence>
<evidence type="ECO:0000313" key="2">
    <source>
        <dbReference type="EMBL" id="KMV17594.1"/>
    </source>
</evidence>
<keyword evidence="1" id="KW-0472">Membrane</keyword>
<evidence type="ECO:0000313" key="3">
    <source>
        <dbReference type="Proteomes" id="UP000037594"/>
    </source>
</evidence>
<protein>
    <submittedName>
        <fullName evidence="2">Cell division protein FtsK</fullName>
    </submittedName>
</protein>
<gene>
    <name evidence="2" type="ORF">ACT17_15000</name>
</gene>
<comment type="caution">
    <text evidence="2">The sequence shown here is derived from an EMBL/GenBank/DDBJ whole genome shotgun (WGS) entry which is preliminary data.</text>
</comment>
<accession>A0A0J8WX37</accession>
<feature type="transmembrane region" description="Helical" evidence="1">
    <location>
        <begin position="20"/>
        <end position="40"/>
    </location>
</feature>
<dbReference type="Proteomes" id="UP000037594">
    <property type="component" value="Unassembled WGS sequence"/>
</dbReference>
<proteinExistence type="predicted"/>
<keyword evidence="1" id="KW-1133">Transmembrane helix</keyword>
<dbReference type="GO" id="GO:0051301">
    <property type="term" value="P:cell division"/>
    <property type="evidence" value="ECO:0007669"/>
    <property type="project" value="UniProtKB-KW"/>
</dbReference>
<organism evidence="2 3">
    <name type="scientific">Mycolicibacterium conceptionense</name>
    <dbReference type="NCBI Taxonomy" id="451644"/>
    <lineage>
        <taxon>Bacteria</taxon>
        <taxon>Bacillati</taxon>
        <taxon>Actinomycetota</taxon>
        <taxon>Actinomycetes</taxon>
        <taxon>Mycobacteriales</taxon>
        <taxon>Mycobacteriaceae</taxon>
        <taxon>Mycolicibacterium</taxon>
    </lineage>
</organism>
<reference evidence="2 3" key="1">
    <citation type="submission" date="2015-06" db="EMBL/GenBank/DDBJ databases">
        <title>Genome sequence of Mycobacterium conceptionense strain MLE.</title>
        <authorList>
            <person name="Greninger A.L."/>
            <person name="Cunningham G."/>
            <person name="Chiu C.Y."/>
            <person name="Miller S."/>
        </authorList>
    </citation>
    <scope>NUCLEOTIDE SEQUENCE [LARGE SCALE GENOMIC DNA]</scope>
    <source>
        <strain evidence="2 3">MLE</strain>
    </source>
</reference>
<keyword evidence="2" id="KW-0131">Cell cycle</keyword>
<evidence type="ECO:0000256" key="1">
    <source>
        <dbReference type="SAM" id="Phobius"/>
    </source>
</evidence>
<dbReference type="AlphaFoldDB" id="A0A0J8WX37"/>
<dbReference type="InterPro" id="IPR027417">
    <property type="entry name" value="P-loop_NTPase"/>
</dbReference>